<comment type="similarity">
    <text evidence="1">Belongs to the flavin monoamine oxidase family.</text>
</comment>
<dbReference type="InterPro" id="IPR050281">
    <property type="entry name" value="Flavin_monoamine_oxidase"/>
</dbReference>
<dbReference type="InterPro" id="IPR036188">
    <property type="entry name" value="FAD/NAD-bd_sf"/>
</dbReference>
<comment type="caution">
    <text evidence="3">The sequence shown here is derived from an EMBL/GenBank/DDBJ whole genome shotgun (WGS) entry which is preliminary data.</text>
</comment>
<evidence type="ECO:0000259" key="2">
    <source>
        <dbReference type="Pfam" id="PF01593"/>
    </source>
</evidence>
<dbReference type="PANTHER" id="PTHR10742">
    <property type="entry name" value="FLAVIN MONOAMINE OXIDASE"/>
    <property type="match status" value="1"/>
</dbReference>
<protein>
    <recommendedName>
        <fullName evidence="2">Amine oxidase domain-containing protein</fullName>
    </recommendedName>
</protein>
<keyword evidence="4" id="KW-1185">Reference proteome</keyword>
<evidence type="ECO:0000256" key="1">
    <source>
        <dbReference type="ARBA" id="ARBA00005995"/>
    </source>
</evidence>
<reference evidence="3 4" key="1">
    <citation type="submission" date="2020-09" db="EMBL/GenBank/DDBJ databases">
        <title>De no assembly of potato wild relative species, Solanum commersonii.</title>
        <authorList>
            <person name="Cho K."/>
        </authorList>
    </citation>
    <scope>NUCLEOTIDE SEQUENCE [LARGE SCALE GENOMIC DNA]</scope>
    <source>
        <strain evidence="3">LZ3.2</strain>
        <tissue evidence="3">Leaf</tissue>
    </source>
</reference>
<accession>A0A9J5X0M6</accession>
<organism evidence="3 4">
    <name type="scientific">Solanum commersonii</name>
    <name type="common">Commerson's wild potato</name>
    <name type="synonym">Commerson's nightshade</name>
    <dbReference type="NCBI Taxonomy" id="4109"/>
    <lineage>
        <taxon>Eukaryota</taxon>
        <taxon>Viridiplantae</taxon>
        <taxon>Streptophyta</taxon>
        <taxon>Embryophyta</taxon>
        <taxon>Tracheophyta</taxon>
        <taxon>Spermatophyta</taxon>
        <taxon>Magnoliopsida</taxon>
        <taxon>eudicotyledons</taxon>
        <taxon>Gunneridae</taxon>
        <taxon>Pentapetalae</taxon>
        <taxon>asterids</taxon>
        <taxon>lamiids</taxon>
        <taxon>Solanales</taxon>
        <taxon>Solanaceae</taxon>
        <taxon>Solanoideae</taxon>
        <taxon>Solaneae</taxon>
        <taxon>Solanum</taxon>
    </lineage>
</organism>
<dbReference type="PANTHER" id="PTHR10742:SF260">
    <property type="entry name" value="PROTEIN FLOWERING LOCUS D"/>
    <property type="match status" value="1"/>
</dbReference>
<sequence>MNDESEIRVVSVGQDSIELRKGRETVIGAGLAGLAAARLLFLLGFEVTVLEGRKLVGGRVYTKKMEGGNKVATADLGGSVLTGKVANPFGLLEQQLSYTLHKVRYQCPLYRANRNPVDEYLDKKVEVVYHSLLDKASKLRQEFFSGLGAQIHNHYPVV</sequence>
<dbReference type="GO" id="GO:0016491">
    <property type="term" value="F:oxidoreductase activity"/>
    <property type="evidence" value="ECO:0007669"/>
    <property type="project" value="InterPro"/>
</dbReference>
<gene>
    <name evidence="3" type="ORF">H5410_051471</name>
</gene>
<dbReference type="AlphaFoldDB" id="A0A9J5X0M6"/>
<dbReference type="OrthoDB" id="9982100at2759"/>
<proteinExistence type="inferred from homology"/>
<dbReference type="EMBL" id="JACXVP010000010">
    <property type="protein sequence ID" value="KAG5580844.1"/>
    <property type="molecule type" value="Genomic_DNA"/>
</dbReference>
<dbReference type="Proteomes" id="UP000824120">
    <property type="component" value="Chromosome 10"/>
</dbReference>
<feature type="domain" description="Amine oxidase" evidence="2">
    <location>
        <begin position="31"/>
        <end position="143"/>
    </location>
</feature>
<dbReference type="SUPFAM" id="SSF51905">
    <property type="entry name" value="FAD/NAD(P)-binding domain"/>
    <property type="match status" value="1"/>
</dbReference>
<evidence type="ECO:0000313" key="3">
    <source>
        <dbReference type="EMBL" id="KAG5580844.1"/>
    </source>
</evidence>
<dbReference type="InterPro" id="IPR002937">
    <property type="entry name" value="Amino_oxidase"/>
</dbReference>
<dbReference type="Pfam" id="PF01593">
    <property type="entry name" value="Amino_oxidase"/>
    <property type="match status" value="1"/>
</dbReference>
<dbReference type="Gene3D" id="3.50.50.60">
    <property type="entry name" value="FAD/NAD(P)-binding domain"/>
    <property type="match status" value="1"/>
</dbReference>
<evidence type="ECO:0000313" key="4">
    <source>
        <dbReference type="Proteomes" id="UP000824120"/>
    </source>
</evidence>
<name>A0A9J5X0M6_SOLCO</name>